<dbReference type="Gene3D" id="3.90.105.10">
    <property type="entry name" value="Molybdopterin biosynthesis moea protein, domain 2"/>
    <property type="match status" value="1"/>
</dbReference>
<evidence type="ECO:0000256" key="7">
    <source>
        <dbReference type="ARBA" id="ARBA00022723"/>
    </source>
</evidence>
<protein>
    <recommendedName>
        <fullName evidence="11">Molybdopterin molybdenumtransferase</fullName>
        <ecNumber evidence="11">2.10.1.1</ecNumber>
    </recommendedName>
</protein>
<dbReference type="InterPro" id="IPR036425">
    <property type="entry name" value="MoaB/Mog-like_dom_sf"/>
</dbReference>
<dbReference type="Gene3D" id="2.40.340.10">
    <property type="entry name" value="MoeA, C-terminal, domain IV"/>
    <property type="match status" value="1"/>
</dbReference>
<evidence type="ECO:0000256" key="12">
    <source>
        <dbReference type="SAM" id="MobiDB-lite"/>
    </source>
</evidence>
<dbReference type="Gene3D" id="3.40.980.10">
    <property type="entry name" value="MoaB/Mog-like domain"/>
    <property type="match status" value="1"/>
</dbReference>
<dbReference type="SUPFAM" id="SSF63882">
    <property type="entry name" value="MoeA N-terminal region -like"/>
    <property type="match status" value="1"/>
</dbReference>
<evidence type="ECO:0000259" key="13">
    <source>
        <dbReference type="SMART" id="SM00852"/>
    </source>
</evidence>
<dbReference type="GO" id="GO:0046872">
    <property type="term" value="F:metal ion binding"/>
    <property type="evidence" value="ECO:0007669"/>
    <property type="project" value="UniProtKB-UniRule"/>
</dbReference>
<dbReference type="Gene3D" id="2.170.190.11">
    <property type="entry name" value="Molybdopterin biosynthesis moea protein, domain 3"/>
    <property type="match status" value="1"/>
</dbReference>
<comment type="similarity">
    <text evidence="4 11">Belongs to the MoeA family.</text>
</comment>
<evidence type="ECO:0000256" key="10">
    <source>
        <dbReference type="ARBA" id="ARBA00047317"/>
    </source>
</evidence>
<evidence type="ECO:0000256" key="9">
    <source>
        <dbReference type="ARBA" id="ARBA00023150"/>
    </source>
</evidence>
<name>A0A8J7WNF3_9ACTN</name>
<keyword evidence="6 11" id="KW-0808">Transferase</keyword>
<dbReference type="InterPro" id="IPR036688">
    <property type="entry name" value="MoeA_C_domain_IV_sf"/>
</dbReference>
<dbReference type="EMBL" id="JAGSXH010000013">
    <property type="protein sequence ID" value="MBS2962644.1"/>
    <property type="molecule type" value="Genomic_DNA"/>
</dbReference>
<keyword evidence="5 11" id="KW-0500">Molybdenum</keyword>
<dbReference type="GO" id="GO:0006777">
    <property type="term" value="P:Mo-molybdopterin cofactor biosynthetic process"/>
    <property type="evidence" value="ECO:0007669"/>
    <property type="project" value="UniProtKB-UniRule"/>
</dbReference>
<dbReference type="InterPro" id="IPR005110">
    <property type="entry name" value="MoeA_linker/N"/>
</dbReference>
<keyword evidence="7 11" id="KW-0479">Metal-binding</keyword>
<dbReference type="SUPFAM" id="SSF63867">
    <property type="entry name" value="MoeA C-terminal domain-like"/>
    <property type="match status" value="1"/>
</dbReference>
<evidence type="ECO:0000256" key="5">
    <source>
        <dbReference type="ARBA" id="ARBA00022505"/>
    </source>
</evidence>
<accession>A0A8J7WNF3</accession>
<evidence type="ECO:0000313" key="15">
    <source>
        <dbReference type="Proteomes" id="UP000677913"/>
    </source>
</evidence>
<dbReference type="InterPro" id="IPR005111">
    <property type="entry name" value="MoeA_C_domain_IV"/>
</dbReference>
<dbReference type="EC" id="2.10.1.1" evidence="11"/>
<evidence type="ECO:0000256" key="1">
    <source>
        <dbReference type="ARBA" id="ARBA00001946"/>
    </source>
</evidence>
<keyword evidence="15" id="KW-1185">Reference proteome</keyword>
<dbReference type="UniPathway" id="UPA00344"/>
<sequence length="432" mass="44723">MRSVEQHLADVLAKIRPLPPFEQHLLDAHGLQLAEDVIAPRDVPLFDNSAMDGYAVRRIDVRGADQDNPAVLTVVQEIPAGAATTTEIGPGECGRIMTGAPVPPGADAVVPVEWTDGAADGTVRIYRTPDEGAHIRRVGEDVRAGQPLLSAGTMLGARQIGLLAAVSRDLVAVRPSPRVVIISTGSELVEPGTEPGPGQIPDTNGYTLAAAAREAGAVVYRVGVVADDAKLLLDTIEDQLIRADLIVTTGGVSVGAYDVVKEALSGLGTVEFGRVAMQPGMPQGFGVLGPEETPIFTLPGNPVSAYVGFELFVRPAIRKLSGRQDGLHRPVVEAVCLAGFKSPAGKRQFVRGVVVTPAGSDGRIEVRPVGGSGSHLMGGLAQANCLIAVPEDQTRVEAGDVLPVILLDGTPPETAASAAPASPEGPSNAGER</sequence>
<evidence type="ECO:0000313" key="14">
    <source>
        <dbReference type="EMBL" id="MBS2962644.1"/>
    </source>
</evidence>
<dbReference type="NCBIfam" id="NF045515">
    <property type="entry name" value="Glp_gephyrin"/>
    <property type="match status" value="1"/>
</dbReference>
<dbReference type="Pfam" id="PF03454">
    <property type="entry name" value="MoeA_C"/>
    <property type="match status" value="1"/>
</dbReference>
<dbReference type="GO" id="GO:0061599">
    <property type="term" value="F:molybdopterin molybdotransferase activity"/>
    <property type="evidence" value="ECO:0007669"/>
    <property type="project" value="UniProtKB-UniRule"/>
</dbReference>
<dbReference type="SUPFAM" id="SSF53218">
    <property type="entry name" value="Molybdenum cofactor biosynthesis proteins"/>
    <property type="match status" value="1"/>
</dbReference>
<keyword evidence="8 11" id="KW-0460">Magnesium</keyword>
<dbReference type="CDD" id="cd00887">
    <property type="entry name" value="MoeA"/>
    <property type="match status" value="1"/>
</dbReference>
<keyword evidence="9 11" id="KW-0501">Molybdenum cofactor biosynthesis</keyword>
<dbReference type="GO" id="GO:0005829">
    <property type="term" value="C:cytosol"/>
    <property type="evidence" value="ECO:0007669"/>
    <property type="project" value="TreeGrafter"/>
</dbReference>
<dbReference type="FunFam" id="3.40.980.10:FF:000004">
    <property type="entry name" value="Molybdopterin molybdenumtransferase"/>
    <property type="match status" value="1"/>
</dbReference>
<comment type="cofactor">
    <cofactor evidence="1 11">
        <name>Mg(2+)</name>
        <dbReference type="ChEBI" id="CHEBI:18420"/>
    </cofactor>
</comment>
<dbReference type="NCBIfam" id="TIGR00177">
    <property type="entry name" value="molyb_syn"/>
    <property type="match status" value="1"/>
</dbReference>
<comment type="pathway">
    <text evidence="3 11">Cofactor biosynthesis; molybdopterin biosynthesis.</text>
</comment>
<dbReference type="Proteomes" id="UP000677913">
    <property type="component" value="Unassembled WGS sequence"/>
</dbReference>
<evidence type="ECO:0000256" key="6">
    <source>
        <dbReference type="ARBA" id="ARBA00022679"/>
    </source>
</evidence>
<dbReference type="PANTHER" id="PTHR10192">
    <property type="entry name" value="MOLYBDOPTERIN BIOSYNTHESIS PROTEIN"/>
    <property type="match status" value="1"/>
</dbReference>
<proteinExistence type="inferred from homology"/>
<comment type="caution">
    <text evidence="14">The sequence shown here is derived from an EMBL/GenBank/DDBJ whole genome shotgun (WGS) entry which is preliminary data.</text>
</comment>
<reference evidence="14" key="1">
    <citation type="submission" date="2021-04" db="EMBL/GenBank/DDBJ databases">
        <title>Genome based classification of Actinospica acidithermotolerans sp. nov., an actinobacterium isolated from an Indonesian hot spring.</title>
        <authorList>
            <person name="Kusuma A.B."/>
            <person name="Putra K.E."/>
            <person name="Nafisah S."/>
            <person name="Loh J."/>
            <person name="Nouioui I."/>
            <person name="Goodfellow M."/>
        </authorList>
    </citation>
    <scope>NUCLEOTIDE SEQUENCE</scope>
    <source>
        <strain evidence="14">DSM 45618</strain>
    </source>
</reference>
<organism evidence="14 15">
    <name type="scientific">Actinocrinis puniceicyclus</name>
    <dbReference type="NCBI Taxonomy" id="977794"/>
    <lineage>
        <taxon>Bacteria</taxon>
        <taxon>Bacillati</taxon>
        <taxon>Actinomycetota</taxon>
        <taxon>Actinomycetes</taxon>
        <taxon>Catenulisporales</taxon>
        <taxon>Actinospicaceae</taxon>
        <taxon>Actinocrinis</taxon>
    </lineage>
</organism>
<feature type="domain" description="MoaB/Mog" evidence="13">
    <location>
        <begin position="180"/>
        <end position="319"/>
    </location>
</feature>
<evidence type="ECO:0000256" key="11">
    <source>
        <dbReference type="RuleBase" id="RU365090"/>
    </source>
</evidence>
<dbReference type="InterPro" id="IPR038987">
    <property type="entry name" value="MoeA-like"/>
</dbReference>
<dbReference type="FunFam" id="2.170.190.11:FF:000004">
    <property type="entry name" value="Molybdopterin molybdenumtransferase"/>
    <property type="match status" value="1"/>
</dbReference>
<evidence type="ECO:0000256" key="4">
    <source>
        <dbReference type="ARBA" id="ARBA00010763"/>
    </source>
</evidence>
<dbReference type="PANTHER" id="PTHR10192:SF5">
    <property type="entry name" value="GEPHYRIN"/>
    <property type="match status" value="1"/>
</dbReference>
<feature type="region of interest" description="Disordered" evidence="12">
    <location>
        <begin position="412"/>
        <end position="432"/>
    </location>
</feature>
<dbReference type="SMART" id="SM00852">
    <property type="entry name" value="MoCF_biosynth"/>
    <property type="match status" value="1"/>
</dbReference>
<evidence type="ECO:0000256" key="3">
    <source>
        <dbReference type="ARBA" id="ARBA00005046"/>
    </source>
</evidence>
<dbReference type="Pfam" id="PF03453">
    <property type="entry name" value="MoeA_N"/>
    <property type="match status" value="1"/>
</dbReference>
<evidence type="ECO:0000256" key="2">
    <source>
        <dbReference type="ARBA" id="ARBA00002901"/>
    </source>
</evidence>
<dbReference type="AlphaFoldDB" id="A0A8J7WNF3"/>
<evidence type="ECO:0000256" key="8">
    <source>
        <dbReference type="ARBA" id="ARBA00022842"/>
    </source>
</evidence>
<dbReference type="InterPro" id="IPR036135">
    <property type="entry name" value="MoeA_linker/N_sf"/>
</dbReference>
<dbReference type="Pfam" id="PF00994">
    <property type="entry name" value="MoCF_biosynth"/>
    <property type="match status" value="1"/>
</dbReference>
<gene>
    <name evidence="14" type="ORF">KGA66_06275</name>
</gene>
<comment type="catalytic activity">
    <reaction evidence="10">
        <text>adenylyl-molybdopterin + molybdate = Mo-molybdopterin + AMP + H(+)</text>
        <dbReference type="Rhea" id="RHEA:35047"/>
        <dbReference type="ChEBI" id="CHEBI:15378"/>
        <dbReference type="ChEBI" id="CHEBI:36264"/>
        <dbReference type="ChEBI" id="CHEBI:62727"/>
        <dbReference type="ChEBI" id="CHEBI:71302"/>
        <dbReference type="ChEBI" id="CHEBI:456215"/>
        <dbReference type="EC" id="2.10.1.1"/>
    </reaction>
</comment>
<feature type="compositionally biased region" description="Low complexity" evidence="12">
    <location>
        <begin position="412"/>
        <end position="426"/>
    </location>
</feature>
<dbReference type="InterPro" id="IPR001453">
    <property type="entry name" value="MoaB/Mog_dom"/>
</dbReference>
<comment type="function">
    <text evidence="2 11">Catalyzes the insertion of molybdate into adenylated molybdopterin with the concomitant release of AMP.</text>
</comment>